<reference evidence="1" key="1">
    <citation type="submission" date="2021-01" db="EMBL/GenBank/DDBJ databases">
        <authorList>
            <person name="Sun Q."/>
        </authorList>
    </citation>
    <scope>NUCLEOTIDE SEQUENCE</scope>
    <source>
        <strain evidence="1">YIM B02566</strain>
    </source>
</reference>
<comment type="caution">
    <text evidence="1">The sequence shown here is derived from an EMBL/GenBank/DDBJ whole genome shotgun (WGS) entry which is preliminary data.</text>
</comment>
<accession>A0ACC5R4R2</accession>
<name>A0ACC5R4R2_9HYPH</name>
<proteinExistence type="predicted"/>
<organism evidence="1 2">
    <name type="scientific">Taklimakanibacter albus</name>
    <dbReference type="NCBI Taxonomy" id="2800327"/>
    <lineage>
        <taxon>Bacteria</taxon>
        <taxon>Pseudomonadati</taxon>
        <taxon>Pseudomonadota</taxon>
        <taxon>Alphaproteobacteria</taxon>
        <taxon>Hyphomicrobiales</taxon>
        <taxon>Aestuariivirgaceae</taxon>
        <taxon>Taklimakanibacter</taxon>
    </lineage>
</organism>
<sequence>MAKIEFDRVYKNYGDTPVLHDVTLSIESGELCVFVGPSGCGKSTLLRMVAGLEIVSGGEIRLAGRRANELPPPERNVAMVFQTYALFPHMTVAQNMGFGLKIRGVPAAARSAKITDVAKTLQLDGLLDRRPAQLSGGQRQRVAIGRAMLRDPDVYMFDEPLSNLDAALRIQTRLEIARLHQVTGRSMVYVTHDQIEAMTLADRIIVLNRGRVEQVGSPMELYDHPANIFVAGFIGSPKINLLEAAVSEQGLAIGQVHLAVAGVGARPGDKVTLGIRPEHLAIARSESEATFVSEVALVERLGGETLVYAQSPVGGDLLILKIQGKTSLKPGERIPVVIEPDHLHFFDSAGARLS</sequence>
<protein>
    <submittedName>
        <fullName evidence="1">Sn-glycerol-3-phosphate ABC transporter ATP-binding protein UgpC</fullName>
    </submittedName>
</protein>
<dbReference type="Proteomes" id="UP000616151">
    <property type="component" value="Unassembled WGS sequence"/>
</dbReference>
<keyword evidence="1" id="KW-0547">Nucleotide-binding</keyword>
<dbReference type="EMBL" id="JAENHL010000007">
    <property type="protein sequence ID" value="MBK1867486.1"/>
    <property type="molecule type" value="Genomic_DNA"/>
</dbReference>
<evidence type="ECO:0000313" key="1">
    <source>
        <dbReference type="EMBL" id="MBK1867486.1"/>
    </source>
</evidence>
<gene>
    <name evidence="1" type="primary">ugpC</name>
    <name evidence="1" type="ORF">JHL16_14105</name>
</gene>
<keyword evidence="2" id="KW-1185">Reference proteome</keyword>
<keyword evidence="1" id="KW-0067">ATP-binding</keyword>
<evidence type="ECO:0000313" key="2">
    <source>
        <dbReference type="Proteomes" id="UP000616151"/>
    </source>
</evidence>